<dbReference type="Proteomes" id="UP000281553">
    <property type="component" value="Unassembled WGS sequence"/>
</dbReference>
<dbReference type="AlphaFoldDB" id="A0A3P7Q613"/>
<proteinExistence type="predicted"/>
<accession>A0A3P7Q613</accession>
<evidence type="ECO:0000313" key="1">
    <source>
        <dbReference type="EMBL" id="VDN27342.1"/>
    </source>
</evidence>
<sequence length="86" mass="9394">MPAVQKSNFVEASAMKTSRLNSFKAQLRSKGLIRINNYKAVYAGVVSQYPMMGNLGDLGEAIFSSLYAEIIELIGSRINDQSVGFS</sequence>
<name>A0A3P7Q613_DIBLA</name>
<keyword evidence="2" id="KW-1185">Reference proteome</keyword>
<dbReference type="EMBL" id="UYRU01076776">
    <property type="protein sequence ID" value="VDN27342.1"/>
    <property type="molecule type" value="Genomic_DNA"/>
</dbReference>
<gene>
    <name evidence="1" type="ORF">DILT_LOCUS14990</name>
</gene>
<evidence type="ECO:0000313" key="2">
    <source>
        <dbReference type="Proteomes" id="UP000281553"/>
    </source>
</evidence>
<reference evidence="1 2" key="1">
    <citation type="submission" date="2018-11" db="EMBL/GenBank/DDBJ databases">
        <authorList>
            <consortium name="Pathogen Informatics"/>
        </authorList>
    </citation>
    <scope>NUCLEOTIDE SEQUENCE [LARGE SCALE GENOMIC DNA]</scope>
</reference>
<protein>
    <submittedName>
        <fullName evidence="1">Uncharacterized protein</fullName>
    </submittedName>
</protein>
<organism evidence="1 2">
    <name type="scientific">Dibothriocephalus latus</name>
    <name type="common">Fish tapeworm</name>
    <name type="synonym">Diphyllobothrium latum</name>
    <dbReference type="NCBI Taxonomy" id="60516"/>
    <lineage>
        <taxon>Eukaryota</taxon>
        <taxon>Metazoa</taxon>
        <taxon>Spiralia</taxon>
        <taxon>Lophotrochozoa</taxon>
        <taxon>Platyhelminthes</taxon>
        <taxon>Cestoda</taxon>
        <taxon>Eucestoda</taxon>
        <taxon>Diphyllobothriidea</taxon>
        <taxon>Diphyllobothriidae</taxon>
        <taxon>Dibothriocephalus</taxon>
    </lineage>
</organism>